<comment type="caution">
    <text evidence="21">The sequence shown here is derived from an EMBL/GenBank/DDBJ whole genome shotgun (WGS) entry which is preliminary data.</text>
</comment>
<evidence type="ECO:0000259" key="19">
    <source>
        <dbReference type="PROSITE" id="PS51189"/>
    </source>
</evidence>
<keyword evidence="22" id="KW-1185">Reference proteome</keyword>
<dbReference type="SMART" id="SM00146">
    <property type="entry name" value="PI3Kc"/>
    <property type="match status" value="1"/>
</dbReference>
<comment type="similarity">
    <text evidence="2 16">Belongs to the PI3/PI4-kinase family. ATM subfamily.</text>
</comment>
<evidence type="ECO:0000259" key="20">
    <source>
        <dbReference type="PROSITE" id="PS51190"/>
    </source>
</evidence>
<comment type="subcellular location">
    <subcellularLocation>
        <location evidence="16">Chromosome</location>
        <location evidence="16">Telomere</location>
    </subcellularLocation>
    <subcellularLocation>
        <location evidence="1 16">Nucleus</location>
    </subcellularLocation>
</comment>
<comment type="subunit">
    <text evidence="3">Associates with DNA double-strand breaks.</text>
</comment>
<evidence type="ECO:0000256" key="6">
    <source>
        <dbReference type="ARBA" id="ARBA00022527"/>
    </source>
</evidence>
<evidence type="ECO:0000256" key="1">
    <source>
        <dbReference type="ARBA" id="ARBA00004123"/>
    </source>
</evidence>
<dbReference type="InterPro" id="IPR014009">
    <property type="entry name" value="PIK_FAT"/>
</dbReference>
<feature type="region of interest" description="Disordered" evidence="17">
    <location>
        <begin position="187"/>
        <end position="247"/>
    </location>
</feature>
<dbReference type="GO" id="GO:0035556">
    <property type="term" value="P:intracellular signal transduction"/>
    <property type="evidence" value="ECO:0007669"/>
    <property type="project" value="UniProtKB-ARBA"/>
</dbReference>
<dbReference type="GO" id="GO:0004674">
    <property type="term" value="F:protein serine/threonine kinase activity"/>
    <property type="evidence" value="ECO:0007669"/>
    <property type="project" value="UniProtKB-KW"/>
</dbReference>
<dbReference type="PANTHER" id="PTHR37079:SF4">
    <property type="entry name" value="SERINE_THREONINE-PROTEIN KINASE ATM"/>
    <property type="match status" value="1"/>
</dbReference>
<dbReference type="InterPro" id="IPR038980">
    <property type="entry name" value="ATM_plant"/>
</dbReference>
<dbReference type="PANTHER" id="PTHR37079">
    <property type="entry name" value="SERINE/THREONINE-PROTEIN KINASE ATM"/>
    <property type="match status" value="1"/>
</dbReference>
<evidence type="ECO:0000256" key="9">
    <source>
        <dbReference type="ARBA" id="ARBA00022763"/>
    </source>
</evidence>
<feature type="domain" description="PI3K/PI4K catalytic" evidence="18">
    <location>
        <begin position="2702"/>
        <end position="3021"/>
    </location>
</feature>
<dbReference type="EC" id="2.7.11.1" evidence="4 16"/>
<evidence type="ECO:0000256" key="7">
    <source>
        <dbReference type="ARBA" id="ARBA00022679"/>
    </source>
</evidence>
<comment type="catalytic activity">
    <reaction evidence="15">
        <text>L-seryl-[protein] + ATP = O-phospho-L-seryl-[protein] + ADP + H(+)</text>
        <dbReference type="Rhea" id="RHEA:17989"/>
        <dbReference type="Rhea" id="RHEA-COMP:9863"/>
        <dbReference type="Rhea" id="RHEA-COMP:11604"/>
        <dbReference type="ChEBI" id="CHEBI:15378"/>
        <dbReference type="ChEBI" id="CHEBI:29999"/>
        <dbReference type="ChEBI" id="CHEBI:30616"/>
        <dbReference type="ChEBI" id="CHEBI:83421"/>
        <dbReference type="ChEBI" id="CHEBI:456216"/>
        <dbReference type="EC" id="2.7.11.1"/>
    </reaction>
</comment>
<sequence>MSADQTLQAVCRQLDSEKIRERQEAITTLREVFARDSAVESVNSSGWSVLFTNLQSCFARELRIVTKKGPVSSATSGAGATALKRLGEVASTIRWLTERSVHLMASKAVKPLLIHLIKLMKYRGHILDPVAIHYIKAIKAIVSWGPHRVFLELKDQDTWLSLVGSGFNVILGDPLSRQLEDEVEDVKEEGEGELQTLASDDSDVESGDQLEYVGTPQPSNPRKRRKPDKKPPSRSTPSGSSSNRRALEMHSVTQEQVAFADVLAVILTSNTAPLLSFEWLPKAILSRLSRFLSRYPGESTLHHDYLLCVSGVLLQLSLNSRQDVSRFARESWNDLVGIWGTRSQSLKEELVIILRTLLPYLTAELHTDRPTKVSYEEGVNKLWRVLMNEADKRGVEGLLLDCIRLQVLSGSDEDNGGAFVARTFRHGWHFDSNQALSWAILSLQTDCAEKLYQLSESIHMTVGDGGKRIKRENPITSLLSSISLSPSSGIRAYRLQGLLFFIDKHWSLLHDDLRKAIISTLQQFLSLDDGLVQSWTFLCFAAIGHAESTASPSIPHSASQHPILQHVSAWNNIWSHAMRRSSVPATCRAACHAAHTLLLHAKLLLDPQQVLLEIETLAKDLDVQGPSFPYDSACSFLVLCMRVASHDVRLFRMQLEEKVLAWLVDAWRPGSIGKPRMAPHTVEDILKVLRNICGIHRHSEVLCPMKLPDCRVANALIEEDHVLTIRDYLLHARLPQPRDFDLKRDKFMPATTSFPSSASLDKISDNRDLIQPRGRERRISAFFLKTLEDQGQHWESTNSSRPAAEKVRMTMDPAVTALLFEATLVSNGTQPNRRVQQAACKLLKSTMSVVTDLRWTDLERALIVSALEPLILTDEPTHGFTRFQTLLPAGPESGIRQELLGDALSGPDCGSATAAAARQTLQAAVFQGSDAQDMALKLSDVLHTVLERMLRTARDGMQDARMDADDDKDAFGAMTSTPGSSLALANRLVIGTASYRAIVNICVTALSVIPSLQAASSVPIRDKKLLQKIQDFELQDWLSVGPALIENMRRKTLHLTTSNLQAIMNNIGNVLSDRSAQDSPGQFLIITLLEATMHIWHNDDVFDEFIESLCSWLCNLFSKSAMASWACRDRFVQFLGAYIELDPGQKDWTRFKESVDDEWVSLRLRPSDILPQMGGDPDIRVRFRAAVVNAHLVRHAHELETPPMEVYDGIRNHLTRLVDKYEHMISRFLCLGNIMIVSSAVRRGPLWHLIEICLHSQEFTRHVETVLSCVAKSLTMSTSTLFMAYASQMAWSLRQSGGELLQLPAHLLGFRDKRECAEATFAAFTPTNLTVGRTHEEFDRGRAIFKAHCLATKKSPSEGVRQCFAEIIGHSIMAYLDQHPSAEFELRDLKDLLSARTEDLEEDFSDMLTQYAAGIVAAVLRTLGDQDYAVEGPIVAALHAHSNSRAVTQFQALTSYLDIQSSHETSPEHSHRTFQAHVPNLPIYSANLILRALKCIEDLVPSVATQATTYHVLHLLFADVGRSPLVNEQMRLLTAIALWVSLHADDFSVMVVLRSFINGSVNILPQLTLARRAQSLLEWGFSRILANDKADNRLSSVLTRISCIAFDYHTFGIPHGTTLGQSLLQWAEKQAIRLMKAKSLKKPVLRALATWPVELPHELQSKLPVTSAEDISIVLNDTSMSSNKFRLVRQLRDLSVAGAKHSKADLWTLKASVPSRAQLSDADMQAFCEFLEIHRGFASGLGADGSNISTVRSTHAKGLRKREDYNGVAGDGASKAQQAVVASLLKMLEESSTSQVQLSYNTLRALVSVLSIESPTWPSEYKEELRFLKEYSSTFQIRTPANVRDFVTNVAWVDIAADFSTWIIRIAPTLSDILAAQESFYAPLSSILDAHHTFAEQAFPVLVHTALQMERDERYSALRGSDIRDSLSEYFEKLLRAATTDVLCRRAIVETILHLRQFSPTSPKDPLRNDALSYDKWLKVDYVLLSRNAIMCGAYTTALLCLELAADYNKLEGTTPETEQILYDIYSHIDEPDGFYGINTHDLQNFLMQRFHHEKQWDKAFQFHGAKLEARVSGSRDSSGVVQALHAFGFDQLAMNSLDGAGLNISLDASGLTYELGWRTERWDLPDRPGYRDDGASLYIALRAVYMERDPDAIGKTIRRALADEIEHLSSLGTESVVEIRQVIRNLMCLRQVVQWRGVISAEGNHSELKGMTDIPEGFEFHDLEAIIAVRSSLLRSALQKEQKEQIGDMLSPFSQALSHAQTSCLLQLSQAARGASQKQIAMNSIVKAQNMSATATFDVSEEFAEVLHLTKETRPAIRYLGRVVAQESDNPSLPSSVTTMRIATALAKLGQWTSEAGLEKAAQVKSKYFDRAIAHVDDPSDDSKPQHAERAEIFHKYALFSERQYHTIAKSPDALRLKFYVEKRKQEVDRFQQELLKHKSESQSYKATYHNMVNASKVIEQDQQQFQEHIQARGAFLTKAIEMYSRSLSESDKFDSDSHIRLCSLWFANFDSDEHDFQAVVGDALGRVPSRKLVFLAHQITARMSDKADTASKGQGNLQDLILRMCREHPFHSLYQVWCLQSERKSSSSSASSSRRQSARLESPSSQDARSKAAETIFDKLKSDDTVRQRASDVDLVCRACLEWATFALKTPSGKATRLSCIIPQAMKVRSLKDVRIPVLTADTPVDATCRYDRCSWILHYEHKFQLAGGVNLPKICSCISSDGSRYKQLFKGEGKDDLRQDAVMEQVFSLVNVILKHDQETLKRDLNVRDYKVVPLSSQAGLMEFVINTSPLKDIVEPAHARYNPRDLLGSKIHDDFGAIMNPNKTNPRLHAMMVEIWNKLIPRFNPAMRHCFTERHKTPMNWFRMRLKYSRSLATTSIVGHILGLGDRHLSNILMDNSTGEIVHIDLGIAFDQGKLLPVAERVPFRLSRDLVDGLGTSGTQGVFQRCAEETLRVLRAGSDVILTVLEVFKYDPLHSWTASEVKIKRVQAGDTLLTEEAVRYAIGVDLASGSASEQADRALNAVQRKLEASLPEETVVNELIATATDPENLANMWYGWGPQY</sequence>
<evidence type="ECO:0000256" key="17">
    <source>
        <dbReference type="SAM" id="MobiDB-lite"/>
    </source>
</evidence>
<feature type="region of interest" description="Disordered" evidence="17">
    <location>
        <begin position="2589"/>
        <end position="2612"/>
    </location>
</feature>
<dbReference type="GO" id="GO:0005524">
    <property type="term" value="F:ATP binding"/>
    <property type="evidence" value="ECO:0007669"/>
    <property type="project" value="UniProtKB-KW"/>
</dbReference>
<dbReference type="GO" id="GO:0006325">
    <property type="term" value="P:chromatin organization"/>
    <property type="evidence" value="ECO:0007669"/>
    <property type="project" value="UniProtKB-KW"/>
</dbReference>
<dbReference type="SUPFAM" id="SSF48371">
    <property type="entry name" value="ARM repeat"/>
    <property type="match status" value="2"/>
</dbReference>
<dbReference type="Pfam" id="PF02260">
    <property type="entry name" value="FATC"/>
    <property type="match status" value="1"/>
</dbReference>
<evidence type="ECO:0000256" key="5">
    <source>
        <dbReference type="ARBA" id="ARBA00014619"/>
    </source>
</evidence>
<keyword evidence="12 16" id="KW-0539">Nucleus</keyword>
<comment type="function">
    <text evidence="13 16">Serine/threonine protein kinase which activates checkpoint signaling upon genotoxic stresses such as ionizing radiation (IR), ultraviolet light (UV), or DNA replication stalling, thereby acting as a DNA damage sensor. Recognizes the substrate consensus sequence [ST]-Q. Phosphorylates histone H2A to form H2AS128ph (gamma-H2A) at sites of DNA damage, involved in the regulation of DNA damage response mechanism. Required for the control of telomere length and genome stability.</text>
</comment>
<dbReference type="GO" id="GO:0106310">
    <property type="term" value="F:protein serine kinase activity"/>
    <property type="evidence" value="ECO:0007669"/>
    <property type="project" value="RHEA"/>
</dbReference>
<keyword evidence="16" id="KW-0156">Chromatin regulator</keyword>
<dbReference type="PROSITE" id="PS00916">
    <property type="entry name" value="PI3_4_KINASE_2"/>
    <property type="match status" value="1"/>
</dbReference>
<reference evidence="21 22" key="1">
    <citation type="submission" date="2018-11" db="EMBL/GenBank/DDBJ databases">
        <title>Genome assembly of Steccherinum ochraceum LE-BIN_3174, the white-rot fungus of the Steccherinaceae family (The Residual Polyporoid clade, Polyporales, Basidiomycota).</title>
        <authorList>
            <person name="Fedorova T.V."/>
            <person name="Glazunova O.A."/>
            <person name="Landesman E.O."/>
            <person name="Moiseenko K.V."/>
            <person name="Psurtseva N.V."/>
            <person name="Savinova O.S."/>
            <person name="Shakhova N.V."/>
            <person name="Tyazhelova T.V."/>
            <person name="Vasina D.V."/>
        </authorList>
    </citation>
    <scope>NUCLEOTIDE SEQUENCE [LARGE SCALE GENOMIC DNA]</scope>
    <source>
        <strain evidence="21 22">LE-BIN_3174</strain>
    </source>
</reference>
<dbReference type="Pfam" id="PF11640">
    <property type="entry name" value="TAN"/>
    <property type="match status" value="1"/>
</dbReference>
<dbReference type="PROSITE" id="PS51190">
    <property type="entry name" value="FATC"/>
    <property type="match status" value="1"/>
</dbReference>
<dbReference type="InterPro" id="IPR036940">
    <property type="entry name" value="PI3/4_kinase_cat_sf"/>
</dbReference>
<dbReference type="SMART" id="SM01342">
    <property type="entry name" value="TAN"/>
    <property type="match status" value="1"/>
</dbReference>
<keyword evidence="16" id="KW-0779">Telomere</keyword>
<evidence type="ECO:0000256" key="11">
    <source>
        <dbReference type="ARBA" id="ARBA00022840"/>
    </source>
</evidence>
<dbReference type="InterPro" id="IPR018936">
    <property type="entry name" value="PI3/4_kinase_CS"/>
</dbReference>
<dbReference type="OrthoDB" id="381190at2759"/>
<keyword evidence="10 16" id="KW-0418">Kinase</keyword>
<evidence type="ECO:0000313" key="22">
    <source>
        <dbReference type="Proteomes" id="UP000292702"/>
    </source>
</evidence>
<dbReference type="CDD" id="cd05171">
    <property type="entry name" value="PIKKc_ATM"/>
    <property type="match status" value="1"/>
</dbReference>
<proteinExistence type="inferred from homology"/>
<feature type="compositionally biased region" description="Low complexity" evidence="17">
    <location>
        <begin position="2589"/>
        <end position="2604"/>
    </location>
</feature>
<dbReference type="STRING" id="92696.A0A4R0RT30"/>
<dbReference type="InterPro" id="IPR000403">
    <property type="entry name" value="PI3/4_kinase_cat_dom"/>
</dbReference>
<evidence type="ECO:0000256" key="10">
    <source>
        <dbReference type="ARBA" id="ARBA00022777"/>
    </source>
</evidence>
<dbReference type="InterPro" id="IPR021668">
    <property type="entry name" value="TAN"/>
</dbReference>
<accession>A0A4R0RT30</accession>
<dbReference type="Proteomes" id="UP000292702">
    <property type="component" value="Unassembled WGS sequence"/>
</dbReference>
<evidence type="ECO:0000256" key="2">
    <source>
        <dbReference type="ARBA" id="ARBA00010769"/>
    </source>
</evidence>
<keyword evidence="11 16" id="KW-0067">ATP-binding</keyword>
<dbReference type="EMBL" id="RWJN01000040">
    <property type="protein sequence ID" value="TCD69515.1"/>
    <property type="molecule type" value="Genomic_DNA"/>
</dbReference>
<dbReference type="InterPro" id="IPR003152">
    <property type="entry name" value="FATC_dom"/>
</dbReference>
<evidence type="ECO:0000256" key="15">
    <source>
        <dbReference type="ARBA" id="ARBA00048679"/>
    </source>
</evidence>
<dbReference type="InterPro" id="IPR011009">
    <property type="entry name" value="Kinase-like_dom_sf"/>
</dbReference>
<gene>
    <name evidence="21" type="primary">TEL1</name>
    <name evidence="21" type="ORF">EIP91_007445</name>
</gene>
<evidence type="ECO:0000256" key="12">
    <source>
        <dbReference type="ARBA" id="ARBA00023242"/>
    </source>
</evidence>
<dbReference type="GO" id="GO:0006281">
    <property type="term" value="P:DNA repair"/>
    <property type="evidence" value="ECO:0007669"/>
    <property type="project" value="InterPro"/>
</dbReference>
<organism evidence="21 22">
    <name type="scientific">Steccherinum ochraceum</name>
    <dbReference type="NCBI Taxonomy" id="92696"/>
    <lineage>
        <taxon>Eukaryota</taxon>
        <taxon>Fungi</taxon>
        <taxon>Dikarya</taxon>
        <taxon>Basidiomycota</taxon>
        <taxon>Agaricomycotina</taxon>
        <taxon>Agaricomycetes</taxon>
        <taxon>Polyporales</taxon>
        <taxon>Steccherinaceae</taxon>
        <taxon>Steccherinum</taxon>
    </lineage>
</organism>
<dbReference type="Gene3D" id="3.30.1010.10">
    <property type="entry name" value="Phosphatidylinositol 3-kinase Catalytic Subunit, Chain A, domain 4"/>
    <property type="match status" value="1"/>
</dbReference>
<evidence type="ECO:0000259" key="18">
    <source>
        <dbReference type="PROSITE" id="PS50290"/>
    </source>
</evidence>
<evidence type="ECO:0000256" key="4">
    <source>
        <dbReference type="ARBA" id="ARBA00012513"/>
    </source>
</evidence>
<dbReference type="SMART" id="SM01343">
    <property type="entry name" value="FATC"/>
    <property type="match status" value="1"/>
</dbReference>
<feature type="domain" description="FAT" evidence="19">
    <location>
        <begin position="1984"/>
        <end position="2584"/>
    </location>
</feature>
<evidence type="ECO:0000256" key="13">
    <source>
        <dbReference type="ARBA" id="ARBA00025079"/>
    </source>
</evidence>
<dbReference type="PROSITE" id="PS51189">
    <property type="entry name" value="FAT"/>
    <property type="match status" value="1"/>
</dbReference>
<dbReference type="PROSITE" id="PS50290">
    <property type="entry name" value="PI3_4_KINASE_3"/>
    <property type="match status" value="1"/>
</dbReference>
<comment type="catalytic activity">
    <reaction evidence="14 16">
        <text>L-threonyl-[protein] + ATP = O-phospho-L-threonyl-[protein] + ADP + H(+)</text>
        <dbReference type="Rhea" id="RHEA:46608"/>
        <dbReference type="Rhea" id="RHEA-COMP:11060"/>
        <dbReference type="Rhea" id="RHEA-COMP:11605"/>
        <dbReference type="ChEBI" id="CHEBI:15378"/>
        <dbReference type="ChEBI" id="CHEBI:30013"/>
        <dbReference type="ChEBI" id="CHEBI:30616"/>
        <dbReference type="ChEBI" id="CHEBI:61977"/>
        <dbReference type="ChEBI" id="CHEBI:456216"/>
        <dbReference type="EC" id="2.7.11.1"/>
    </reaction>
</comment>
<evidence type="ECO:0000256" key="16">
    <source>
        <dbReference type="RuleBase" id="RU365027"/>
    </source>
</evidence>
<evidence type="ECO:0000256" key="3">
    <source>
        <dbReference type="ARBA" id="ARBA00011370"/>
    </source>
</evidence>
<keyword evidence="7 16" id="KW-0808">Transferase</keyword>
<dbReference type="InterPro" id="IPR016024">
    <property type="entry name" value="ARM-type_fold"/>
</dbReference>
<dbReference type="InterPro" id="IPR044107">
    <property type="entry name" value="PIKKc_ATM"/>
</dbReference>
<keyword evidence="8 16" id="KW-0547">Nucleotide-binding</keyword>
<keyword evidence="6 16" id="KW-0723">Serine/threonine-protein kinase</keyword>
<keyword evidence="16" id="KW-0158">Chromosome</keyword>
<feature type="compositionally biased region" description="Low complexity" evidence="17">
    <location>
        <begin position="233"/>
        <end position="244"/>
    </location>
</feature>
<protein>
    <recommendedName>
        <fullName evidence="5 16">Serine/threonine-protein kinase Tel1</fullName>
        <ecNumber evidence="4 16">2.7.11.1</ecNumber>
    </recommendedName>
</protein>
<evidence type="ECO:0000256" key="8">
    <source>
        <dbReference type="ARBA" id="ARBA00022741"/>
    </source>
</evidence>
<feature type="domain" description="FATC" evidence="20">
    <location>
        <begin position="3032"/>
        <end position="3064"/>
    </location>
</feature>
<dbReference type="GO" id="GO:0005634">
    <property type="term" value="C:nucleus"/>
    <property type="evidence" value="ECO:0007669"/>
    <property type="project" value="UniProtKB-SubCell"/>
</dbReference>
<evidence type="ECO:0000313" key="21">
    <source>
        <dbReference type="EMBL" id="TCD69515.1"/>
    </source>
</evidence>
<evidence type="ECO:0000256" key="14">
    <source>
        <dbReference type="ARBA" id="ARBA00047899"/>
    </source>
</evidence>
<dbReference type="Pfam" id="PF00454">
    <property type="entry name" value="PI3_PI4_kinase"/>
    <property type="match status" value="1"/>
</dbReference>
<dbReference type="GO" id="GO:0000781">
    <property type="term" value="C:chromosome, telomeric region"/>
    <property type="evidence" value="ECO:0007669"/>
    <property type="project" value="UniProtKB-SubCell"/>
</dbReference>
<name>A0A4R0RT30_9APHY</name>
<dbReference type="Gene3D" id="1.10.1070.11">
    <property type="entry name" value="Phosphatidylinositol 3-/4-kinase, catalytic domain"/>
    <property type="match status" value="1"/>
</dbReference>
<dbReference type="SUPFAM" id="SSF56112">
    <property type="entry name" value="Protein kinase-like (PK-like)"/>
    <property type="match status" value="1"/>
</dbReference>
<keyword evidence="9 16" id="KW-0227">DNA damage</keyword>